<gene>
    <name evidence="2" type="ORF">COY66_02410</name>
</gene>
<keyword evidence="1" id="KW-0812">Transmembrane</keyword>
<feature type="transmembrane region" description="Helical" evidence="1">
    <location>
        <begin position="178"/>
        <end position="195"/>
    </location>
</feature>
<organism evidence="2 3">
    <name type="scientific">Candidatus Kerfeldbacteria bacterium CG_4_10_14_0_8_um_filter_42_10</name>
    <dbReference type="NCBI Taxonomy" id="2014248"/>
    <lineage>
        <taxon>Bacteria</taxon>
        <taxon>Candidatus Kerfeldiibacteriota</taxon>
    </lineage>
</organism>
<dbReference type="EMBL" id="PFMD01000025">
    <property type="protein sequence ID" value="PIY96869.1"/>
    <property type="molecule type" value="Genomic_DNA"/>
</dbReference>
<proteinExistence type="predicted"/>
<feature type="transmembrane region" description="Helical" evidence="1">
    <location>
        <begin position="60"/>
        <end position="80"/>
    </location>
</feature>
<protein>
    <recommendedName>
        <fullName evidence="4">Glycosyltransferase RgtA/B/C/D-like domain-containing protein</fullName>
    </recommendedName>
</protein>
<feature type="transmembrane region" description="Helical" evidence="1">
    <location>
        <begin position="406"/>
        <end position="421"/>
    </location>
</feature>
<comment type="caution">
    <text evidence="2">The sequence shown here is derived from an EMBL/GenBank/DDBJ whole genome shotgun (WGS) entry which is preliminary data.</text>
</comment>
<dbReference type="Proteomes" id="UP000230779">
    <property type="component" value="Unassembled WGS sequence"/>
</dbReference>
<evidence type="ECO:0000256" key="1">
    <source>
        <dbReference type="SAM" id="Phobius"/>
    </source>
</evidence>
<feature type="transmembrane region" description="Helical" evidence="1">
    <location>
        <begin position="382"/>
        <end position="400"/>
    </location>
</feature>
<feature type="transmembrane region" description="Helical" evidence="1">
    <location>
        <begin position="225"/>
        <end position="240"/>
    </location>
</feature>
<feature type="transmembrane region" description="Helical" evidence="1">
    <location>
        <begin position="292"/>
        <end position="315"/>
    </location>
</feature>
<feature type="transmembrane region" description="Helical" evidence="1">
    <location>
        <begin position="202"/>
        <end position="219"/>
    </location>
</feature>
<evidence type="ECO:0008006" key="4">
    <source>
        <dbReference type="Google" id="ProtNLM"/>
    </source>
</evidence>
<feature type="transmembrane region" description="Helical" evidence="1">
    <location>
        <begin position="247"/>
        <end position="272"/>
    </location>
</feature>
<name>A0A2M7RJD3_9BACT</name>
<evidence type="ECO:0000313" key="3">
    <source>
        <dbReference type="Proteomes" id="UP000230779"/>
    </source>
</evidence>
<accession>A0A2M7RJD3</accession>
<keyword evidence="1" id="KW-1133">Transmembrane helix</keyword>
<keyword evidence="1" id="KW-0472">Membrane</keyword>
<evidence type="ECO:0000313" key="2">
    <source>
        <dbReference type="EMBL" id="PIY96869.1"/>
    </source>
</evidence>
<dbReference type="AlphaFoldDB" id="A0A2M7RJD3"/>
<feature type="transmembrane region" description="Helical" evidence="1">
    <location>
        <begin position="327"/>
        <end position="348"/>
    </location>
</feature>
<feature type="transmembrane region" description="Helical" evidence="1">
    <location>
        <begin position="354"/>
        <end position="375"/>
    </location>
</feature>
<sequence length="435" mass="50738">MISLSTILLFILVFVRLSITHDVNKEAQILSYLISFLIILGLIFIDVVTWYRKKHPDHFILAKSFLVGFMALVVIFIPFASNIVNRDKGDQYSSIHDGIIQTEEAIKYLLAGKNFYSEDYLNTPLTDWSDGKIQEILSGEIFVNPALYHNVYLPFYFLSSAPFYWVSESIFNWYDQRIVLALALVLSVFFLIRLGKLTEKTLLVLILFLFNPPFIHYFIEGRNDFFVLFLIILTAYFLARRKNKAAAVAFALACLSKQSAWLLFPFYFLYLYFQTAASFPNLQRVKAVLKQIYPLFILGAVILAPFLIWDFHAFWEDVFLYPSGKLMTSYPITGYGFSQFLSMIKLGVETIYDYFPFWIIQLMAGAPLLFFLGLVQKRNNTIGQMMTNYGVFLFVFWFFSRFLNDNYIAYLIVIFVLAYFFENTERKQESNEPIT</sequence>
<reference evidence="2 3" key="1">
    <citation type="submission" date="2017-09" db="EMBL/GenBank/DDBJ databases">
        <title>Depth-based differentiation of microbial function through sediment-hosted aquifers and enrichment of novel symbionts in the deep terrestrial subsurface.</title>
        <authorList>
            <person name="Probst A.J."/>
            <person name="Ladd B."/>
            <person name="Jarett J.K."/>
            <person name="Geller-Mcgrath D.E."/>
            <person name="Sieber C.M."/>
            <person name="Emerson J.B."/>
            <person name="Anantharaman K."/>
            <person name="Thomas B.C."/>
            <person name="Malmstrom R."/>
            <person name="Stieglmeier M."/>
            <person name="Klingl A."/>
            <person name="Woyke T."/>
            <person name="Ryan C.M."/>
            <person name="Banfield J.F."/>
        </authorList>
    </citation>
    <scope>NUCLEOTIDE SEQUENCE [LARGE SCALE GENOMIC DNA]</scope>
    <source>
        <strain evidence="2">CG_4_10_14_0_8_um_filter_42_10</strain>
    </source>
</reference>
<feature type="transmembrane region" description="Helical" evidence="1">
    <location>
        <begin position="30"/>
        <end position="48"/>
    </location>
</feature>